<evidence type="ECO:0000256" key="5">
    <source>
        <dbReference type="ARBA" id="ARBA00023274"/>
    </source>
</evidence>
<dbReference type="Proteomes" id="UP000228775">
    <property type="component" value="Unassembled WGS sequence"/>
</dbReference>
<evidence type="ECO:0000256" key="2">
    <source>
        <dbReference type="ARBA" id="ARBA00022730"/>
    </source>
</evidence>
<dbReference type="InterPro" id="IPR047867">
    <property type="entry name" value="Ribosomal_uL22_bac/org-type"/>
</dbReference>
<protein>
    <recommendedName>
        <fullName evidence="6 7">Large ribosomal subunit protein uL22</fullName>
    </recommendedName>
</protein>
<dbReference type="Pfam" id="PF00237">
    <property type="entry name" value="Ribosomal_L22"/>
    <property type="match status" value="1"/>
</dbReference>
<dbReference type="SUPFAM" id="SSF54843">
    <property type="entry name" value="Ribosomal protein L22"/>
    <property type="match status" value="1"/>
</dbReference>
<dbReference type="InterPro" id="IPR036394">
    <property type="entry name" value="Ribosomal_uL22_sf"/>
</dbReference>
<evidence type="ECO:0000256" key="10">
    <source>
        <dbReference type="RuleBase" id="RU004008"/>
    </source>
</evidence>
<dbReference type="PROSITE" id="PS00464">
    <property type="entry name" value="RIBOSOMAL_L22"/>
    <property type="match status" value="1"/>
</dbReference>
<evidence type="ECO:0000256" key="9">
    <source>
        <dbReference type="RuleBase" id="RU004006"/>
    </source>
</evidence>
<comment type="caution">
    <text evidence="12">The sequence shown here is derived from an EMBL/GenBank/DDBJ whole genome shotgun (WGS) entry which is preliminary data.</text>
</comment>
<organism evidence="12 13">
    <name type="scientific">Candidatus Portnoybacteria bacterium CG06_land_8_20_14_3_00_39_12</name>
    <dbReference type="NCBI Taxonomy" id="1974809"/>
    <lineage>
        <taxon>Bacteria</taxon>
        <taxon>Candidatus Portnoyibacteriota</taxon>
    </lineage>
</organism>
<sequence>MEITAKLSHLRISPRKVRIVADLVKGLDVTQAEQQLMFSSRRASRPLLKLLHSATANAKNNFNLTKDNLYVFNIRVDQGPALKRWRARAMGRGAQILKRTAHILLVLASKKETAINKRKVKKQRPEVEEGLSGVSGVAPRGKTITPDKKIAIDKTDKKWASAKLRQEKKRFYTTDKFKGAAQKVFRRKSV</sequence>
<name>A0A2M7AWH9_9BACT</name>
<dbReference type="GO" id="GO:0003735">
    <property type="term" value="F:structural constituent of ribosome"/>
    <property type="evidence" value="ECO:0007669"/>
    <property type="project" value="InterPro"/>
</dbReference>
<proteinExistence type="inferred from homology"/>
<dbReference type="Gene3D" id="3.90.470.10">
    <property type="entry name" value="Ribosomal protein L22/L17"/>
    <property type="match status" value="1"/>
</dbReference>
<dbReference type="CDD" id="cd00336">
    <property type="entry name" value="Ribosomal_L22"/>
    <property type="match status" value="1"/>
</dbReference>
<feature type="region of interest" description="Disordered" evidence="11">
    <location>
        <begin position="126"/>
        <end position="146"/>
    </location>
</feature>
<evidence type="ECO:0000256" key="7">
    <source>
        <dbReference type="HAMAP-Rule" id="MF_01331"/>
    </source>
</evidence>
<evidence type="ECO:0000256" key="11">
    <source>
        <dbReference type="SAM" id="MobiDB-lite"/>
    </source>
</evidence>
<dbReference type="HAMAP" id="MF_01331_B">
    <property type="entry name" value="Ribosomal_uL22_B"/>
    <property type="match status" value="1"/>
</dbReference>
<evidence type="ECO:0000256" key="8">
    <source>
        <dbReference type="RuleBase" id="RU004005"/>
    </source>
</evidence>
<keyword evidence="5 7" id="KW-0687">Ribonucleoprotein</keyword>
<comment type="function">
    <text evidence="7 10">This protein binds specifically to 23S rRNA; its binding is stimulated by other ribosomal proteins, e.g., L4, L17, and L20. It is important during the early stages of 50S assembly. It makes multiple contacts with different domains of the 23S rRNA in the assembled 50S subunit and ribosome.</text>
</comment>
<dbReference type="EMBL" id="PEVY01000068">
    <property type="protein sequence ID" value="PIU74972.1"/>
    <property type="molecule type" value="Genomic_DNA"/>
</dbReference>
<dbReference type="PANTHER" id="PTHR13501">
    <property type="entry name" value="CHLOROPLAST 50S RIBOSOMAL PROTEIN L22-RELATED"/>
    <property type="match status" value="1"/>
</dbReference>
<dbReference type="GO" id="GO:0019843">
    <property type="term" value="F:rRNA binding"/>
    <property type="evidence" value="ECO:0007669"/>
    <property type="project" value="UniProtKB-UniRule"/>
</dbReference>
<evidence type="ECO:0000256" key="6">
    <source>
        <dbReference type="ARBA" id="ARBA00035207"/>
    </source>
</evidence>
<keyword evidence="2 7" id="KW-0699">rRNA-binding</keyword>
<dbReference type="InterPro" id="IPR001063">
    <property type="entry name" value="Ribosomal_uL22"/>
</dbReference>
<comment type="function">
    <text evidence="7">The globular domain of the protein is located near the polypeptide exit tunnel on the outside of the subunit, while an extended beta-hairpin is found that lines the wall of the exit tunnel in the center of the 70S ribosome.</text>
</comment>
<dbReference type="GO" id="GO:0006412">
    <property type="term" value="P:translation"/>
    <property type="evidence" value="ECO:0007669"/>
    <property type="project" value="UniProtKB-UniRule"/>
</dbReference>
<gene>
    <name evidence="7" type="primary">rplV</name>
    <name evidence="12" type="ORF">COS76_03275</name>
</gene>
<comment type="similarity">
    <text evidence="1 7 8">Belongs to the universal ribosomal protein uL22 family.</text>
</comment>
<evidence type="ECO:0000256" key="4">
    <source>
        <dbReference type="ARBA" id="ARBA00022980"/>
    </source>
</evidence>
<dbReference type="InterPro" id="IPR018260">
    <property type="entry name" value="Ribosomal_uL22_CS"/>
</dbReference>
<evidence type="ECO:0000256" key="1">
    <source>
        <dbReference type="ARBA" id="ARBA00009451"/>
    </source>
</evidence>
<evidence type="ECO:0000256" key="3">
    <source>
        <dbReference type="ARBA" id="ARBA00022884"/>
    </source>
</evidence>
<dbReference type="AlphaFoldDB" id="A0A2M7AWH9"/>
<keyword evidence="4 7" id="KW-0689">Ribosomal protein</keyword>
<dbReference type="PANTHER" id="PTHR13501:SF8">
    <property type="entry name" value="LARGE RIBOSOMAL SUBUNIT PROTEIN UL22M"/>
    <property type="match status" value="1"/>
</dbReference>
<comment type="subunit">
    <text evidence="7 9">Part of the 50S ribosomal subunit.</text>
</comment>
<evidence type="ECO:0000313" key="13">
    <source>
        <dbReference type="Proteomes" id="UP000228775"/>
    </source>
</evidence>
<evidence type="ECO:0000313" key="12">
    <source>
        <dbReference type="EMBL" id="PIU74972.1"/>
    </source>
</evidence>
<dbReference type="GO" id="GO:0022625">
    <property type="term" value="C:cytosolic large ribosomal subunit"/>
    <property type="evidence" value="ECO:0007669"/>
    <property type="project" value="TreeGrafter"/>
</dbReference>
<reference evidence="13" key="1">
    <citation type="submission" date="2017-09" db="EMBL/GenBank/DDBJ databases">
        <title>Depth-based differentiation of microbial function through sediment-hosted aquifers and enrichment of novel symbionts in the deep terrestrial subsurface.</title>
        <authorList>
            <person name="Probst A.J."/>
            <person name="Ladd B."/>
            <person name="Jarett J.K."/>
            <person name="Geller-Mcgrath D.E."/>
            <person name="Sieber C.M.K."/>
            <person name="Emerson J.B."/>
            <person name="Anantharaman K."/>
            <person name="Thomas B.C."/>
            <person name="Malmstrom R."/>
            <person name="Stieglmeier M."/>
            <person name="Klingl A."/>
            <person name="Woyke T."/>
            <person name="Ryan C.M."/>
            <person name="Banfield J.F."/>
        </authorList>
    </citation>
    <scope>NUCLEOTIDE SEQUENCE [LARGE SCALE GENOMIC DNA]</scope>
</reference>
<accession>A0A2M7AWH9</accession>
<dbReference type="InterPro" id="IPR005727">
    <property type="entry name" value="Ribosomal_uL22_bac/chlpt-type"/>
</dbReference>
<keyword evidence="3 7" id="KW-0694">RNA-binding</keyword>
<dbReference type="NCBIfam" id="TIGR01044">
    <property type="entry name" value="rplV_bact"/>
    <property type="match status" value="1"/>
</dbReference>